<gene>
    <name evidence="2" type="ORF">I551_8832</name>
</gene>
<name>A0ABN0RA16_MYCUL</name>
<accession>A0ABN0RA16</accession>
<organism evidence="2 3">
    <name type="scientific">Mycobacterium ulcerans str. Harvey</name>
    <dbReference type="NCBI Taxonomy" id="1299332"/>
    <lineage>
        <taxon>Bacteria</taxon>
        <taxon>Bacillati</taxon>
        <taxon>Actinomycetota</taxon>
        <taxon>Actinomycetes</taxon>
        <taxon>Mycobacteriales</taxon>
        <taxon>Mycobacteriaceae</taxon>
        <taxon>Mycobacterium</taxon>
        <taxon>Mycobacterium ulcerans group</taxon>
    </lineage>
</organism>
<comment type="caution">
    <text evidence="2">The sequence shown here is derived from an EMBL/GenBank/DDBJ whole genome shotgun (WGS) entry which is preliminary data.</text>
</comment>
<sequence>MAGEPDNDNHDNHTADSGPLGVPRSPPLARGPMPVDRADTPTPRVAVIAIRIAGSNEWAHPPLWRQLH</sequence>
<protein>
    <submittedName>
        <fullName evidence="2">Uncharacterized protein</fullName>
    </submittedName>
</protein>
<proteinExistence type="predicted"/>
<dbReference type="Proteomes" id="UP000020681">
    <property type="component" value="Unassembled WGS sequence"/>
</dbReference>
<feature type="region of interest" description="Disordered" evidence="1">
    <location>
        <begin position="1"/>
        <end position="40"/>
    </location>
</feature>
<evidence type="ECO:0000256" key="1">
    <source>
        <dbReference type="SAM" id="MobiDB-lite"/>
    </source>
</evidence>
<evidence type="ECO:0000313" key="2">
    <source>
        <dbReference type="EMBL" id="EUA93920.1"/>
    </source>
</evidence>
<reference evidence="2 3" key="1">
    <citation type="submission" date="2014-01" db="EMBL/GenBank/DDBJ databases">
        <authorList>
            <person name="Dobos K."/>
            <person name="Lenaerts A."/>
            <person name="Ordway D."/>
            <person name="DeGroote M.A."/>
            <person name="Parker T."/>
            <person name="Sizemore C."/>
            <person name="Tallon L.J."/>
            <person name="Sadzewicz L.K."/>
            <person name="Sengamalay N."/>
            <person name="Fraser C.M."/>
            <person name="Hine E."/>
            <person name="Shefchek K.A."/>
            <person name="Das S.P."/>
            <person name="Tettelin H."/>
        </authorList>
    </citation>
    <scope>NUCLEOTIDE SEQUENCE [LARGE SCALE GENOMIC DNA]</scope>
    <source>
        <strain evidence="2 3">Harvey</strain>
    </source>
</reference>
<evidence type="ECO:0000313" key="3">
    <source>
        <dbReference type="Proteomes" id="UP000020681"/>
    </source>
</evidence>
<dbReference type="EMBL" id="JAOL01000032">
    <property type="protein sequence ID" value="EUA93920.1"/>
    <property type="molecule type" value="Genomic_DNA"/>
</dbReference>
<keyword evidence="3" id="KW-1185">Reference proteome</keyword>